<dbReference type="EMBL" id="AMBO01000186">
    <property type="protein sequence ID" value="EKD04917.1"/>
    <property type="molecule type" value="Genomic_DNA"/>
</dbReference>
<gene>
    <name evidence="2" type="ORF">A1Q2_00778</name>
</gene>
<protein>
    <submittedName>
        <fullName evidence="2">Uncharacterized protein</fullName>
    </submittedName>
</protein>
<dbReference type="AlphaFoldDB" id="K1VZB6"/>
<name>K1VZB6_TRIAC</name>
<dbReference type="InParanoid" id="K1VZB6"/>
<organism evidence="2 3">
    <name type="scientific">Trichosporon asahii var. asahii (strain CBS 8904)</name>
    <name type="common">Yeast</name>
    <dbReference type="NCBI Taxonomy" id="1220162"/>
    <lineage>
        <taxon>Eukaryota</taxon>
        <taxon>Fungi</taxon>
        <taxon>Dikarya</taxon>
        <taxon>Basidiomycota</taxon>
        <taxon>Agaricomycotina</taxon>
        <taxon>Tremellomycetes</taxon>
        <taxon>Trichosporonales</taxon>
        <taxon>Trichosporonaceae</taxon>
        <taxon>Trichosporon</taxon>
    </lineage>
</organism>
<comment type="caution">
    <text evidence="2">The sequence shown here is derived from an EMBL/GenBank/DDBJ whole genome shotgun (WGS) entry which is preliminary data.</text>
</comment>
<feature type="region of interest" description="Disordered" evidence="1">
    <location>
        <begin position="1"/>
        <end position="27"/>
    </location>
</feature>
<proteinExistence type="predicted"/>
<feature type="region of interest" description="Disordered" evidence="1">
    <location>
        <begin position="54"/>
        <end position="94"/>
    </location>
</feature>
<keyword evidence="3" id="KW-1185">Reference proteome</keyword>
<sequence>MSRSDEARDGLQAGSLYSGSGPGGVDQAVRTRFLHEPQPPAARFAEAHLQHEAPFTLSTQQRRTDNNGPLVSYYPRNSKRSSASAPGLLHSAGF</sequence>
<evidence type="ECO:0000256" key="1">
    <source>
        <dbReference type="SAM" id="MobiDB-lite"/>
    </source>
</evidence>
<accession>K1VZB6</accession>
<feature type="compositionally biased region" description="Polar residues" evidence="1">
    <location>
        <begin position="56"/>
        <end position="69"/>
    </location>
</feature>
<dbReference type="Proteomes" id="UP000006757">
    <property type="component" value="Unassembled WGS sequence"/>
</dbReference>
<reference evidence="2 3" key="1">
    <citation type="journal article" date="2012" name="Eukaryot. Cell">
        <title>Genome sequence of the Trichosporon asahii environmental strain CBS 8904.</title>
        <authorList>
            <person name="Yang R.Y."/>
            <person name="Li H.T."/>
            <person name="Zhu H."/>
            <person name="Zhou G.P."/>
            <person name="Wang M."/>
            <person name="Wang L."/>
        </authorList>
    </citation>
    <scope>NUCLEOTIDE SEQUENCE [LARGE SCALE GENOMIC DNA]</scope>
    <source>
        <strain evidence="2 3">CBS 8904</strain>
    </source>
</reference>
<evidence type="ECO:0000313" key="3">
    <source>
        <dbReference type="Proteomes" id="UP000006757"/>
    </source>
</evidence>
<evidence type="ECO:0000313" key="2">
    <source>
        <dbReference type="EMBL" id="EKD04917.1"/>
    </source>
</evidence>
<dbReference type="HOGENOM" id="CLU_2387723_0_0_1"/>